<evidence type="ECO:0000313" key="6">
    <source>
        <dbReference type="Proteomes" id="UP000295832"/>
    </source>
</evidence>
<accession>A0A4R8GRC1</accession>
<dbReference type="GO" id="GO:0003677">
    <property type="term" value="F:DNA binding"/>
    <property type="evidence" value="ECO:0007669"/>
    <property type="project" value="UniProtKB-KW"/>
</dbReference>
<dbReference type="RefSeq" id="WP_134118065.1">
    <property type="nucleotide sequence ID" value="NZ_SOEG01000028.1"/>
</dbReference>
<dbReference type="SMART" id="SM00347">
    <property type="entry name" value="HTH_MARR"/>
    <property type="match status" value="1"/>
</dbReference>
<dbReference type="AlphaFoldDB" id="A0A4R8GRC1"/>
<feature type="domain" description="HTH marR-type" evidence="4">
    <location>
        <begin position="7"/>
        <end position="139"/>
    </location>
</feature>
<evidence type="ECO:0000313" key="5">
    <source>
        <dbReference type="EMBL" id="TDX48408.1"/>
    </source>
</evidence>
<dbReference type="EMBL" id="SOEG01000028">
    <property type="protein sequence ID" value="TDX48408.1"/>
    <property type="molecule type" value="Genomic_DNA"/>
</dbReference>
<dbReference type="InterPro" id="IPR036390">
    <property type="entry name" value="WH_DNA-bd_sf"/>
</dbReference>
<name>A0A4R8GRC1_9FIRM</name>
<evidence type="ECO:0000256" key="2">
    <source>
        <dbReference type="ARBA" id="ARBA00023125"/>
    </source>
</evidence>
<keyword evidence="1" id="KW-0805">Transcription regulation</keyword>
<dbReference type="PROSITE" id="PS50995">
    <property type="entry name" value="HTH_MARR_2"/>
    <property type="match status" value="1"/>
</dbReference>
<dbReference type="Gene3D" id="1.10.10.10">
    <property type="entry name" value="Winged helix-like DNA-binding domain superfamily/Winged helix DNA-binding domain"/>
    <property type="match status" value="1"/>
</dbReference>
<keyword evidence="6" id="KW-1185">Reference proteome</keyword>
<dbReference type="PANTHER" id="PTHR42756">
    <property type="entry name" value="TRANSCRIPTIONAL REGULATOR, MARR"/>
    <property type="match status" value="1"/>
</dbReference>
<keyword evidence="3" id="KW-0804">Transcription</keyword>
<dbReference type="PANTHER" id="PTHR42756:SF1">
    <property type="entry name" value="TRANSCRIPTIONAL REPRESSOR OF EMRAB OPERON"/>
    <property type="match status" value="1"/>
</dbReference>
<dbReference type="InterPro" id="IPR036388">
    <property type="entry name" value="WH-like_DNA-bd_sf"/>
</dbReference>
<comment type="caution">
    <text evidence="5">The sequence shown here is derived from an EMBL/GenBank/DDBJ whole genome shotgun (WGS) entry which is preliminary data.</text>
</comment>
<reference evidence="5 6" key="1">
    <citation type="submission" date="2019-03" db="EMBL/GenBank/DDBJ databases">
        <title>Subsurface microbial communities from deep shales in Ohio and West Virginia, USA.</title>
        <authorList>
            <person name="Wrighton K."/>
        </authorList>
    </citation>
    <scope>NUCLEOTIDE SEQUENCE [LARGE SCALE GENOMIC DNA]</scope>
    <source>
        <strain evidence="5 6">MSL 6dP</strain>
    </source>
</reference>
<evidence type="ECO:0000259" key="4">
    <source>
        <dbReference type="PROSITE" id="PS50995"/>
    </source>
</evidence>
<dbReference type="STRING" id="926561.GCA_000379025_01459"/>
<evidence type="ECO:0000256" key="1">
    <source>
        <dbReference type="ARBA" id="ARBA00023015"/>
    </source>
</evidence>
<dbReference type="SUPFAM" id="SSF46785">
    <property type="entry name" value="Winged helix' DNA-binding domain"/>
    <property type="match status" value="1"/>
</dbReference>
<dbReference type="Pfam" id="PF01047">
    <property type="entry name" value="MarR"/>
    <property type="match status" value="1"/>
</dbReference>
<sequence length="150" mass="17860">MKLKDETKEIDYLIRNMNKLLSQYTKEQLINKGLTLPRFKTLWMIAKLEPVNMSQLHEEMYIANSTLTVIVDRLVEDELVRRYRSPKDRRVVLLEVKAKGKECLEKILDIRQLFLEEGIKLLTKEEQGNLIKTLNKVYNCIYEKMEERKG</sequence>
<gene>
    <name evidence="5" type="ORF">C7959_12816</name>
</gene>
<proteinExistence type="predicted"/>
<evidence type="ECO:0000256" key="3">
    <source>
        <dbReference type="ARBA" id="ARBA00023163"/>
    </source>
</evidence>
<dbReference type="PRINTS" id="PR00598">
    <property type="entry name" value="HTHMARR"/>
</dbReference>
<dbReference type="Proteomes" id="UP000295832">
    <property type="component" value="Unassembled WGS sequence"/>
</dbReference>
<dbReference type="InterPro" id="IPR000835">
    <property type="entry name" value="HTH_MarR-typ"/>
</dbReference>
<protein>
    <submittedName>
        <fullName evidence="5">DNA-binding MarR family transcriptional regulator</fullName>
    </submittedName>
</protein>
<organism evidence="5 6">
    <name type="scientific">Orenia marismortui</name>
    <dbReference type="NCBI Taxonomy" id="46469"/>
    <lineage>
        <taxon>Bacteria</taxon>
        <taxon>Bacillati</taxon>
        <taxon>Bacillota</taxon>
        <taxon>Clostridia</taxon>
        <taxon>Halanaerobiales</taxon>
        <taxon>Halobacteroidaceae</taxon>
        <taxon>Orenia</taxon>
    </lineage>
</organism>
<keyword evidence="2 5" id="KW-0238">DNA-binding</keyword>
<dbReference type="GO" id="GO:0003700">
    <property type="term" value="F:DNA-binding transcription factor activity"/>
    <property type="evidence" value="ECO:0007669"/>
    <property type="project" value="InterPro"/>
</dbReference>